<dbReference type="Proteomes" id="UP000815677">
    <property type="component" value="Unassembled WGS sequence"/>
</dbReference>
<proteinExistence type="predicted"/>
<evidence type="ECO:0000313" key="3">
    <source>
        <dbReference type="Proteomes" id="UP000815677"/>
    </source>
</evidence>
<sequence length="135" mass="14838">MRGRKSRSKTPMTERDEPDLGKVGFQRKPHGFISPDAKLLALTMHLYSPSILASFPSSPTYISKNKNEIMMRSGRETVRTAANSSTNLKLSALEKHANPTETSYASCTCRGTAMTCEKRSESGSGRRELAIALTL</sequence>
<protein>
    <submittedName>
        <fullName evidence="2">Uncharacterized protein</fullName>
    </submittedName>
</protein>
<dbReference type="EMBL" id="DF848680">
    <property type="protein sequence ID" value="GAT54502.1"/>
    <property type="molecule type" value="Genomic_DNA"/>
</dbReference>
<keyword evidence="3" id="KW-1185">Reference proteome</keyword>
<reference evidence="2" key="1">
    <citation type="submission" date="2014-09" db="EMBL/GenBank/DDBJ databases">
        <title>Genome sequence of the luminous mushroom Mycena chlorophos for searching fungal bioluminescence genes.</title>
        <authorList>
            <person name="Tanaka Y."/>
            <person name="Kasuga D."/>
            <person name="Oba Y."/>
            <person name="Hase S."/>
            <person name="Sato K."/>
            <person name="Oba Y."/>
            <person name="Sakakibara Y."/>
        </authorList>
    </citation>
    <scope>NUCLEOTIDE SEQUENCE</scope>
</reference>
<evidence type="ECO:0000256" key="1">
    <source>
        <dbReference type="SAM" id="MobiDB-lite"/>
    </source>
</evidence>
<feature type="region of interest" description="Disordered" evidence="1">
    <location>
        <begin position="1"/>
        <end position="28"/>
    </location>
</feature>
<accession>A0ABQ0LVA0</accession>
<name>A0ABQ0LVA0_MYCCL</name>
<gene>
    <name evidence="2" type="ORF">MCHLO_11353</name>
</gene>
<organism evidence="2 3">
    <name type="scientific">Mycena chlorophos</name>
    <name type="common">Agaric fungus</name>
    <name type="synonym">Agaricus chlorophos</name>
    <dbReference type="NCBI Taxonomy" id="658473"/>
    <lineage>
        <taxon>Eukaryota</taxon>
        <taxon>Fungi</taxon>
        <taxon>Dikarya</taxon>
        <taxon>Basidiomycota</taxon>
        <taxon>Agaricomycotina</taxon>
        <taxon>Agaricomycetes</taxon>
        <taxon>Agaricomycetidae</taxon>
        <taxon>Agaricales</taxon>
        <taxon>Marasmiineae</taxon>
        <taxon>Mycenaceae</taxon>
        <taxon>Mycena</taxon>
    </lineage>
</organism>
<evidence type="ECO:0000313" key="2">
    <source>
        <dbReference type="EMBL" id="GAT54502.1"/>
    </source>
</evidence>